<keyword evidence="4" id="KW-0926">Vacuole</keyword>
<evidence type="ECO:0000256" key="9">
    <source>
        <dbReference type="ARBA" id="ARBA00022968"/>
    </source>
</evidence>
<evidence type="ECO:0000313" key="16">
    <source>
        <dbReference type="EMBL" id="THG96915.1"/>
    </source>
</evidence>
<evidence type="ECO:0000256" key="10">
    <source>
        <dbReference type="ARBA" id="ARBA00022989"/>
    </source>
</evidence>
<dbReference type="PANTHER" id="PTHR11731:SF200">
    <property type="entry name" value="DIPEPTIDYL PEPTIDASE 10, ISOFORM B"/>
    <property type="match status" value="1"/>
</dbReference>
<dbReference type="GO" id="GO:0004177">
    <property type="term" value="F:aminopeptidase activity"/>
    <property type="evidence" value="ECO:0007669"/>
    <property type="project" value="UniProtKB-KW"/>
</dbReference>
<comment type="subcellular location">
    <subcellularLocation>
        <location evidence="1">Vacuole membrane</location>
        <topology evidence="1">Single-pass type II membrane protein</topology>
    </subcellularLocation>
</comment>
<evidence type="ECO:0008006" key="18">
    <source>
        <dbReference type="Google" id="ProtNLM"/>
    </source>
</evidence>
<comment type="caution">
    <text evidence="16">The sequence shown here is derived from an EMBL/GenBank/DDBJ whole genome shotgun (WGS) entry which is preliminary data.</text>
</comment>
<feature type="compositionally biased region" description="Acidic residues" evidence="13">
    <location>
        <begin position="37"/>
        <end position="46"/>
    </location>
</feature>
<evidence type="ECO:0000256" key="4">
    <source>
        <dbReference type="ARBA" id="ARBA00022554"/>
    </source>
</evidence>
<dbReference type="PROSITE" id="PS00708">
    <property type="entry name" value="PRO_ENDOPEP_SER"/>
    <property type="match status" value="1"/>
</dbReference>
<dbReference type="SUPFAM" id="SSF82171">
    <property type="entry name" value="DPP6 N-terminal domain-like"/>
    <property type="match status" value="1"/>
</dbReference>
<evidence type="ECO:0000259" key="15">
    <source>
        <dbReference type="Pfam" id="PF00930"/>
    </source>
</evidence>
<dbReference type="GO" id="GO:0005774">
    <property type="term" value="C:vacuolar membrane"/>
    <property type="evidence" value="ECO:0007669"/>
    <property type="project" value="UniProtKB-SubCell"/>
</dbReference>
<keyword evidence="17" id="KW-1185">Reference proteome</keyword>
<dbReference type="SUPFAM" id="SSF53474">
    <property type="entry name" value="alpha/beta-Hydrolases"/>
    <property type="match status" value="1"/>
</dbReference>
<keyword evidence="9" id="KW-0735">Signal-anchor</keyword>
<evidence type="ECO:0000256" key="8">
    <source>
        <dbReference type="ARBA" id="ARBA00022825"/>
    </source>
</evidence>
<feature type="domain" description="Dipeptidylpeptidase IV N-terminal" evidence="15">
    <location>
        <begin position="163"/>
        <end position="562"/>
    </location>
</feature>
<keyword evidence="3" id="KW-0031">Aminopeptidase</keyword>
<dbReference type="InterPro" id="IPR002469">
    <property type="entry name" value="Peptidase_S9B_N"/>
</dbReference>
<evidence type="ECO:0000256" key="6">
    <source>
        <dbReference type="ARBA" id="ARBA00022692"/>
    </source>
</evidence>
<keyword evidence="8" id="KW-0720">Serine protease</keyword>
<dbReference type="GO" id="GO:0005886">
    <property type="term" value="C:plasma membrane"/>
    <property type="evidence" value="ECO:0007669"/>
    <property type="project" value="TreeGrafter"/>
</dbReference>
<evidence type="ECO:0000256" key="13">
    <source>
        <dbReference type="SAM" id="MobiDB-lite"/>
    </source>
</evidence>
<dbReference type="InterPro" id="IPR001375">
    <property type="entry name" value="Peptidase_S9_cat"/>
</dbReference>
<evidence type="ECO:0000256" key="5">
    <source>
        <dbReference type="ARBA" id="ARBA00022670"/>
    </source>
</evidence>
<evidence type="ECO:0000313" key="17">
    <source>
        <dbReference type="Proteomes" id="UP000309038"/>
    </source>
</evidence>
<dbReference type="GO" id="GO:0006508">
    <property type="term" value="P:proteolysis"/>
    <property type="evidence" value="ECO:0007669"/>
    <property type="project" value="UniProtKB-KW"/>
</dbReference>
<organism evidence="16 17">
    <name type="scientific">Hermanssonia centrifuga</name>
    <dbReference type="NCBI Taxonomy" id="98765"/>
    <lineage>
        <taxon>Eukaryota</taxon>
        <taxon>Fungi</taxon>
        <taxon>Dikarya</taxon>
        <taxon>Basidiomycota</taxon>
        <taxon>Agaricomycotina</taxon>
        <taxon>Agaricomycetes</taxon>
        <taxon>Polyporales</taxon>
        <taxon>Meruliaceae</taxon>
        <taxon>Hermanssonia</taxon>
    </lineage>
</organism>
<dbReference type="PANTHER" id="PTHR11731">
    <property type="entry name" value="PROTEASE FAMILY S9B,C DIPEPTIDYL-PEPTIDASE IV-RELATED"/>
    <property type="match status" value="1"/>
</dbReference>
<dbReference type="AlphaFoldDB" id="A0A4S4KFI0"/>
<dbReference type="Gene3D" id="2.140.10.30">
    <property type="entry name" value="Dipeptidylpeptidase IV, N-terminal domain"/>
    <property type="match status" value="1"/>
</dbReference>
<proteinExistence type="inferred from homology"/>
<accession>A0A4S4KFI0</accession>
<sequence>MRTTDYDRLPGEGDSPTSPNGSYPPALTKPVTYYGEGEFDPPSSDDEDEVFLEKKVKNHGTEWEGEGAGLLEEVSTAAVIGVFAALSYRGTSFQIHGSEHITMDHIFNGTFSAHTGDGVFATSQHGHIALVDLKSNSTTNLVAMADVKDGEGNALSWEGWELSSDMKYMLIKSDYLKQWRHSSFGNYYVHDLTLHTTRPLVTPSYPPTTAYAKWSPTGQSIAFVDGNDLYVLPNLSARSPIRVTSSGNASLFHGVPDWVYEEEVFSGDSALWWSPDSARVAFLRFDETAVDEFTFPVYNPTEDSYAVVPYPEHVTMKYPKPGYNNPLVSVHVFELARYVEDTAAGDSELVALEQSTLELTWEGRHEVNNSVIAEIAWVGNSTLIVKEVNRAATNGSVVLFSLDAGAVNIGRVVRKLGKDGEQGDDGWIEPLQAIFPIPASLSEGGLPAYLDIVPYRGYNHIALFSPATSSEPQFLTSGAWEVTDTILAVDSKRNLVYFQAANPSSIERHIYSIPLPLSTSDSTATVTPMALTDSSGAGYFQASFSPQGGFYLLSYQGPNVPWQRIVQPNNATFEYGFTENGSLNSTLAQFELPVVVHTTMDSDGYELNVREIRPPRMDDSGKTKYPVLFHVYGGPNSQQVNMRYSVDWHYFLACSHKYIIVVVDGRGTGLKGRRLRNPVKDNLGYWETVDQVNAAKLWASKDYVDPKRIGIWGWSYGGFMSAKVIEADAGIHSLAMSIAPVTSWRLYDSIYTERYMNLPELNPDGYVTASISNVSAFHKVDYLFAHGSADDNVHYANSAHLLDMLTRDQVRNFRFRMFTDSDHSIFRRGANREVYEFMVGFLVEKWGKGARQRGW</sequence>
<feature type="domain" description="Peptidase S9 prolyl oligopeptidase catalytic" evidence="14">
    <location>
        <begin position="645"/>
        <end position="847"/>
    </location>
</feature>
<evidence type="ECO:0000256" key="1">
    <source>
        <dbReference type="ARBA" id="ARBA00004576"/>
    </source>
</evidence>
<evidence type="ECO:0000256" key="11">
    <source>
        <dbReference type="ARBA" id="ARBA00023136"/>
    </source>
</evidence>
<gene>
    <name evidence="16" type="ORF">EW026_g4999</name>
</gene>
<keyword evidence="10" id="KW-1133">Transmembrane helix</keyword>
<evidence type="ECO:0000256" key="7">
    <source>
        <dbReference type="ARBA" id="ARBA00022801"/>
    </source>
</evidence>
<dbReference type="GO" id="GO:0008239">
    <property type="term" value="F:dipeptidyl-peptidase activity"/>
    <property type="evidence" value="ECO:0007669"/>
    <property type="project" value="TreeGrafter"/>
</dbReference>
<dbReference type="Pfam" id="PF00930">
    <property type="entry name" value="DPPIV_N"/>
    <property type="match status" value="1"/>
</dbReference>
<dbReference type="InterPro" id="IPR029058">
    <property type="entry name" value="AB_hydrolase_fold"/>
</dbReference>
<comment type="similarity">
    <text evidence="2">Belongs to the peptidase S9B family.</text>
</comment>
<evidence type="ECO:0000256" key="12">
    <source>
        <dbReference type="ARBA" id="ARBA00023180"/>
    </source>
</evidence>
<feature type="compositionally biased region" description="Basic and acidic residues" evidence="13">
    <location>
        <begin position="1"/>
        <end position="11"/>
    </location>
</feature>
<dbReference type="Gene3D" id="3.40.50.1820">
    <property type="entry name" value="alpha/beta hydrolase"/>
    <property type="match status" value="1"/>
</dbReference>
<dbReference type="GO" id="GO:0004252">
    <property type="term" value="F:serine-type endopeptidase activity"/>
    <property type="evidence" value="ECO:0007669"/>
    <property type="project" value="InterPro"/>
</dbReference>
<dbReference type="FunFam" id="3.40.50.1820:FF:000003">
    <property type="entry name" value="Dipeptidyl peptidase 4"/>
    <property type="match status" value="1"/>
</dbReference>
<reference evidence="16 17" key="1">
    <citation type="submission" date="2019-02" db="EMBL/GenBank/DDBJ databases">
        <title>Genome sequencing of the rare red list fungi Phlebia centrifuga.</title>
        <authorList>
            <person name="Buettner E."/>
            <person name="Kellner H."/>
        </authorList>
    </citation>
    <scope>NUCLEOTIDE SEQUENCE [LARGE SCALE GENOMIC DNA]</scope>
    <source>
        <strain evidence="16 17">DSM 108282</strain>
    </source>
</reference>
<dbReference type="InterPro" id="IPR050278">
    <property type="entry name" value="Serine_Prot_S9B/DPPIV"/>
</dbReference>
<evidence type="ECO:0000256" key="2">
    <source>
        <dbReference type="ARBA" id="ARBA00006150"/>
    </source>
</evidence>
<keyword evidence="5" id="KW-0645">Protease</keyword>
<dbReference type="EMBL" id="SGPJ01000201">
    <property type="protein sequence ID" value="THG96915.1"/>
    <property type="molecule type" value="Genomic_DNA"/>
</dbReference>
<evidence type="ECO:0000256" key="3">
    <source>
        <dbReference type="ARBA" id="ARBA00022438"/>
    </source>
</evidence>
<keyword evidence="11" id="KW-0472">Membrane</keyword>
<keyword evidence="12" id="KW-0325">Glycoprotein</keyword>
<dbReference type="InterPro" id="IPR002471">
    <property type="entry name" value="Pept_S9_AS"/>
</dbReference>
<keyword evidence="7" id="KW-0378">Hydrolase</keyword>
<dbReference type="Pfam" id="PF00326">
    <property type="entry name" value="Peptidase_S9"/>
    <property type="match status" value="1"/>
</dbReference>
<keyword evidence="6" id="KW-0812">Transmembrane</keyword>
<dbReference type="Proteomes" id="UP000309038">
    <property type="component" value="Unassembled WGS sequence"/>
</dbReference>
<feature type="region of interest" description="Disordered" evidence="13">
    <location>
        <begin position="1"/>
        <end position="46"/>
    </location>
</feature>
<name>A0A4S4KFI0_9APHY</name>
<evidence type="ECO:0000259" key="14">
    <source>
        <dbReference type="Pfam" id="PF00326"/>
    </source>
</evidence>
<protein>
    <recommendedName>
        <fullName evidence="18">Dipeptidyl aminopeptidase</fullName>
    </recommendedName>
</protein>